<gene>
    <name evidence="1" type="ORF">PX29p331</name>
</gene>
<keyword evidence="2" id="KW-1185">Reference proteome</keyword>
<evidence type="ECO:0000313" key="2">
    <source>
        <dbReference type="Proteomes" id="UP000008726"/>
    </source>
</evidence>
<proteinExistence type="predicted"/>
<accession>E5DQR2</accession>
<dbReference type="GeneID" id="18560254"/>
<reference evidence="1 2" key="1">
    <citation type="journal article" date="2010" name="Virol. J.">
        <title>Genomes of the T4-related bacteriophages as windows on microbial genome evolution.</title>
        <authorList>
            <person name="Petrov V.M."/>
            <person name="Ratnayaka S."/>
            <person name="Nolan J.M."/>
            <person name="Miller E.S."/>
            <person name="Karam J.D."/>
        </authorList>
    </citation>
    <scope>NUCLEOTIDE SEQUENCE [LARGE SCALE GENOMIC DNA]</scope>
</reference>
<dbReference type="EMBL" id="GU396103">
    <property type="protein sequence ID" value="ADQ53048.1"/>
    <property type="molecule type" value="Genomic_DNA"/>
</dbReference>
<sequence length="72" mass="8061">MLNALLEHAAHEFEELEYTWTSSITALCKLSGLYFVVTEAYGEIGFSLCGDEWTIDSDPSSFISAIHAIRMQ</sequence>
<dbReference type="RefSeq" id="YP_009011758.1">
    <property type="nucleotide sequence ID" value="NC_023688.1"/>
</dbReference>
<dbReference type="Proteomes" id="UP000008726">
    <property type="component" value="Segment"/>
</dbReference>
<organism evidence="1 2">
    <name type="scientific">Aeromonas phage PX29</name>
    <dbReference type="NCBI Taxonomy" id="926067"/>
    <lineage>
        <taxon>Viruses</taxon>
        <taxon>Duplodnaviria</taxon>
        <taxon>Heunggongvirae</taxon>
        <taxon>Uroviricota</taxon>
        <taxon>Caudoviricetes</taxon>
        <taxon>Pantevenvirales</taxon>
        <taxon>Straboviridae</taxon>
        <taxon>Angelvirus</taxon>
        <taxon>Angelvirus px29</taxon>
    </lineage>
</organism>
<evidence type="ECO:0000313" key="1">
    <source>
        <dbReference type="EMBL" id="ADQ53048.1"/>
    </source>
</evidence>
<protein>
    <submittedName>
        <fullName evidence="1">Uncharacterized protein</fullName>
    </submittedName>
</protein>
<dbReference type="KEGG" id="vg:18560254"/>
<name>E5DQR2_9CAUD</name>